<dbReference type="EMBL" id="JAGSPA010000003">
    <property type="protein sequence ID" value="MBV7256945.1"/>
    <property type="molecule type" value="Genomic_DNA"/>
</dbReference>
<evidence type="ECO:0000313" key="2">
    <source>
        <dbReference type="Proteomes" id="UP000722336"/>
    </source>
</evidence>
<gene>
    <name evidence="1" type="ORF">KCG44_09140</name>
</gene>
<reference evidence="1 2" key="1">
    <citation type="submission" date="2021-04" db="EMBL/GenBank/DDBJ databases">
        <authorList>
            <person name="Pira H."/>
            <person name="Risdian C."/>
            <person name="Wink J."/>
        </authorList>
    </citation>
    <scope>NUCLEOTIDE SEQUENCE [LARGE SCALE GENOMIC DNA]</scope>
    <source>
        <strain evidence="1 2">WHA3</strain>
    </source>
</reference>
<keyword evidence="2" id="KW-1185">Reference proteome</keyword>
<protein>
    <submittedName>
        <fullName evidence="1">Uncharacterized protein</fullName>
    </submittedName>
</protein>
<dbReference type="RefSeq" id="WP_218445787.1">
    <property type="nucleotide sequence ID" value="NZ_JAGSPA010000003.1"/>
</dbReference>
<dbReference type="Proteomes" id="UP000722336">
    <property type="component" value="Unassembled WGS sequence"/>
</dbReference>
<comment type="caution">
    <text evidence="1">The sequence shown here is derived from an EMBL/GenBank/DDBJ whole genome shotgun (WGS) entry which is preliminary data.</text>
</comment>
<proteinExistence type="predicted"/>
<sequence length="256" mass="26371">MSGGFNFDFGSIVNFAAQAALGIATGGTSMLATMAMQQIVSAIGQQVIQQLGQQLGLPQSIIDTAQGAFAGALGDTQGATQNYQEAISGFAEQFGMSPMDEGNILRAADSLYSKLDEVLQEFMQSNARGGRAASQGQGAGGAGEGGVQAADGLVADVTAEGGFLVKLAALLGEVLDKKMEQMGNLAESINQIGEDQSSFGEVDEGNMAEFDSMKTDLMSKSALLQGVAQELKVLNEALTTALKSIGEAQQASARKQ</sequence>
<evidence type="ECO:0000313" key="1">
    <source>
        <dbReference type="EMBL" id="MBV7256945.1"/>
    </source>
</evidence>
<name>A0ABS6SEZ9_9SPHN</name>
<accession>A0ABS6SEZ9</accession>
<organism evidence="1 2">
    <name type="scientific">Pacificimonas pallii</name>
    <dbReference type="NCBI Taxonomy" id="2827236"/>
    <lineage>
        <taxon>Bacteria</taxon>
        <taxon>Pseudomonadati</taxon>
        <taxon>Pseudomonadota</taxon>
        <taxon>Alphaproteobacteria</taxon>
        <taxon>Sphingomonadales</taxon>
        <taxon>Sphingosinicellaceae</taxon>
        <taxon>Pacificimonas</taxon>
    </lineage>
</organism>